<sequence>MSARRLLRPSCVINSAYSHVIVGCEEFLGQLSVAYFASGYPFKDCSCHKPDVLGTVVIHTYSKNEYRCRMWARETLMAVAEVSN</sequence>
<organism evidence="1 2">
    <name type="scientific">Crucibulum laeve</name>
    <dbReference type="NCBI Taxonomy" id="68775"/>
    <lineage>
        <taxon>Eukaryota</taxon>
        <taxon>Fungi</taxon>
        <taxon>Dikarya</taxon>
        <taxon>Basidiomycota</taxon>
        <taxon>Agaricomycotina</taxon>
        <taxon>Agaricomycetes</taxon>
        <taxon>Agaricomycetidae</taxon>
        <taxon>Agaricales</taxon>
        <taxon>Agaricineae</taxon>
        <taxon>Nidulariaceae</taxon>
        <taxon>Crucibulum</taxon>
    </lineage>
</organism>
<keyword evidence="2" id="KW-1185">Reference proteome</keyword>
<dbReference type="AlphaFoldDB" id="A0A5C3M479"/>
<evidence type="ECO:0000313" key="2">
    <source>
        <dbReference type="Proteomes" id="UP000308652"/>
    </source>
</evidence>
<gene>
    <name evidence="1" type="ORF">BDQ12DRAFT_680250</name>
</gene>
<reference evidence="1 2" key="1">
    <citation type="journal article" date="2019" name="Nat. Ecol. Evol.">
        <title>Megaphylogeny resolves global patterns of mushroom evolution.</title>
        <authorList>
            <person name="Varga T."/>
            <person name="Krizsan K."/>
            <person name="Foldi C."/>
            <person name="Dima B."/>
            <person name="Sanchez-Garcia M."/>
            <person name="Sanchez-Ramirez S."/>
            <person name="Szollosi G.J."/>
            <person name="Szarkandi J.G."/>
            <person name="Papp V."/>
            <person name="Albert L."/>
            <person name="Andreopoulos W."/>
            <person name="Angelini C."/>
            <person name="Antonin V."/>
            <person name="Barry K.W."/>
            <person name="Bougher N.L."/>
            <person name="Buchanan P."/>
            <person name="Buyck B."/>
            <person name="Bense V."/>
            <person name="Catcheside P."/>
            <person name="Chovatia M."/>
            <person name="Cooper J."/>
            <person name="Damon W."/>
            <person name="Desjardin D."/>
            <person name="Finy P."/>
            <person name="Geml J."/>
            <person name="Haridas S."/>
            <person name="Hughes K."/>
            <person name="Justo A."/>
            <person name="Karasinski D."/>
            <person name="Kautmanova I."/>
            <person name="Kiss B."/>
            <person name="Kocsube S."/>
            <person name="Kotiranta H."/>
            <person name="LaButti K.M."/>
            <person name="Lechner B.E."/>
            <person name="Liimatainen K."/>
            <person name="Lipzen A."/>
            <person name="Lukacs Z."/>
            <person name="Mihaltcheva S."/>
            <person name="Morgado L.N."/>
            <person name="Niskanen T."/>
            <person name="Noordeloos M.E."/>
            <person name="Ohm R.A."/>
            <person name="Ortiz-Santana B."/>
            <person name="Ovrebo C."/>
            <person name="Racz N."/>
            <person name="Riley R."/>
            <person name="Savchenko A."/>
            <person name="Shiryaev A."/>
            <person name="Soop K."/>
            <person name="Spirin V."/>
            <person name="Szebenyi C."/>
            <person name="Tomsovsky M."/>
            <person name="Tulloss R.E."/>
            <person name="Uehling J."/>
            <person name="Grigoriev I.V."/>
            <person name="Vagvolgyi C."/>
            <person name="Papp T."/>
            <person name="Martin F.M."/>
            <person name="Miettinen O."/>
            <person name="Hibbett D.S."/>
            <person name="Nagy L.G."/>
        </authorList>
    </citation>
    <scope>NUCLEOTIDE SEQUENCE [LARGE SCALE GENOMIC DNA]</scope>
    <source>
        <strain evidence="1 2">CBS 166.37</strain>
    </source>
</reference>
<proteinExistence type="predicted"/>
<dbReference type="EMBL" id="ML213597">
    <property type="protein sequence ID" value="TFK40040.1"/>
    <property type="molecule type" value="Genomic_DNA"/>
</dbReference>
<dbReference type="PROSITE" id="PS51257">
    <property type="entry name" value="PROKAR_LIPOPROTEIN"/>
    <property type="match status" value="1"/>
</dbReference>
<name>A0A5C3M479_9AGAR</name>
<evidence type="ECO:0000313" key="1">
    <source>
        <dbReference type="EMBL" id="TFK40040.1"/>
    </source>
</evidence>
<dbReference type="Proteomes" id="UP000308652">
    <property type="component" value="Unassembled WGS sequence"/>
</dbReference>
<protein>
    <submittedName>
        <fullName evidence="1">Uncharacterized protein</fullName>
    </submittedName>
</protein>
<accession>A0A5C3M479</accession>